<keyword evidence="3" id="KW-0012">Acyltransferase</keyword>
<dbReference type="STRING" id="318479.A0A0N4U5M8"/>
<reference evidence="6 8" key="2">
    <citation type="submission" date="2018-11" db="EMBL/GenBank/DDBJ databases">
        <authorList>
            <consortium name="Pathogen Informatics"/>
        </authorList>
    </citation>
    <scope>NUCLEOTIDE SEQUENCE [LARGE SCALE GENOMIC DNA]</scope>
</reference>
<dbReference type="WBParaSite" id="DME_0000216201-mRNA-1">
    <property type="protein sequence ID" value="DME_0000216201-mRNA-1"/>
    <property type="gene ID" value="DME_0000216201"/>
</dbReference>
<evidence type="ECO:0000256" key="4">
    <source>
        <dbReference type="PIRSR" id="PIRSR600542-1"/>
    </source>
</evidence>
<dbReference type="Pfam" id="PF00755">
    <property type="entry name" value="Carn_acyltransf"/>
    <property type="match status" value="1"/>
</dbReference>
<evidence type="ECO:0000313" key="6">
    <source>
        <dbReference type="EMBL" id="VDN56549.1"/>
    </source>
</evidence>
<dbReference type="AlphaFoldDB" id="A0A0N4U5M8"/>
<dbReference type="InterPro" id="IPR042231">
    <property type="entry name" value="Cho/carn_acyl_trans_2"/>
</dbReference>
<dbReference type="Proteomes" id="UP000038040">
    <property type="component" value="Unplaced"/>
</dbReference>
<protein>
    <submittedName>
        <fullName evidence="9">Carn_acyltransf domain-containing protein</fullName>
    </submittedName>
</protein>
<sequence>MFYLVEFIFESSNFDKHFRKQSLTCDDYQFLHRSTIPTYHFQKSLRRLPIPKLELTCQRFLAAAEAVLPNDRYSSLKLAVENFERTDGQELQRDLLAYDKQNKHTSYISEPWFDKYLKDRIPCPINYNPFMMFAPDPQNEFNNQLVRATNFVISFGRFKRSLDANVLSPEVFHLNPKKSDTNFFRTICRNLPANLSWFGAVLFKAFPLDMSQYKNLFGGTRIPQVGKDKLYHCANSKSFVVIRHGKFYSVDLFDDKGLLVSAEQVYACIAAILNDSTLLNANECIGSLTCLNRDKWAEIRNQLCSDERNVKSITAIDNALFVLCLDSVRSEDPDQLAENFLTGVRNFYFWWFDKCFQLIVDEFGHAAINFEHSWGDGVAVLRLLEETFKDTNANHFVAPGQSVDSRINVNSHFRPLGFVLSNSVREKITTAQAEYKSLSSALHFGHFEYFGLSRKSIKLANLSPDAIAQLSFQLAFYKQYGEFVPTYESCSTAAFLKGRTECIRSLTVISRDTVLAIENDANGLLRKIQECSRQHSELVKKAAMGAGFDRHLMGLFVTAERLGKTIPDLFLNNDFEYMKHFILSTSTLSSSAIALGGFGPVVQDGFGIGYTVTGAKIGAAISSFKDKRDAKLFSNLILESLDRLRDIINSGK</sequence>
<accession>A0A0N4U5M8</accession>
<organism evidence="7 9">
    <name type="scientific">Dracunculus medinensis</name>
    <name type="common">Guinea worm</name>
    <dbReference type="NCBI Taxonomy" id="318479"/>
    <lineage>
        <taxon>Eukaryota</taxon>
        <taxon>Metazoa</taxon>
        <taxon>Ecdysozoa</taxon>
        <taxon>Nematoda</taxon>
        <taxon>Chromadorea</taxon>
        <taxon>Rhabditida</taxon>
        <taxon>Spirurina</taxon>
        <taxon>Dracunculoidea</taxon>
        <taxon>Dracunculidae</taxon>
        <taxon>Dracunculus</taxon>
    </lineage>
</organism>
<dbReference type="GO" id="GO:0006635">
    <property type="term" value="P:fatty acid beta-oxidation"/>
    <property type="evidence" value="ECO:0007669"/>
    <property type="project" value="TreeGrafter"/>
</dbReference>
<dbReference type="InterPro" id="IPR039551">
    <property type="entry name" value="Cho/carn_acyl_trans"/>
</dbReference>
<evidence type="ECO:0000259" key="5">
    <source>
        <dbReference type="Pfam" id="PF00755"/>
    </source>
</evidence>
<feature type="domain" description="Choline/carnitine acyltransferase" evidence="5">
    <location>
        <begin position="48"/>
        <end position="636"/>
    </location>
</feature>
<dbReference type="InterPro" id="IPR000542">
    <property type="entry name" value="Carn_acyl_trans"/>
</dbReference>
<keyword evidence="2" id="KW-0808">Transferase</keyword>
<dbReference type="GO" id="GO:0004095">
    <property type="term" value="F:carnitine O-palmitoyltransferase activity"/>
    <property type="evidence" value="ECO:0007669"/>
    <property type="project" value="TreeGrafter"/>
</dbReference>
<keyword evidence="8" id="KW-1185">Reference proteome</keyword>
<dbReference type="Proteomes" id="UP000274756">
    <property type="component" value="Unassembled WGS sequence"/>
</dbReference>
<evidence type="ECO:0000313" key="8">
    <source>
        <dbReference type="Proteomes" id="UP000274756"/>
    </source>
</evidence>
<evidence type="ECO:0000313" key="9">
    <source>
        <dbReference type="WBParaSite" id="DME_0000216201-mRNA-1"/>
    </source>
</evidence>
<proteinExistence type="inferred from homology"/>
<evidence type="ECO:0000313" key="7">
    <source>
        <dbReference type="Proteomes" id="UP000038040"/>
    </source>
</evidence>
<evidence type="ECO:0000256" key="1">
    <source>
        <dbReference type="ARBA" id="ARBA00005232"/>
    </source>
</evidence>
<evidence type="ECO:0000256" key="2">
    <source>
        <dbReference type="ARBA" id="ARBA00022679"/>
    </source>
</evidence>
<dbReference type="PANTHER" id="PTHR22589">
    <property type="entry name" value="CARNITINE O-ACYLTRANSFERASE"/>
    <property type="match status" value="1"/>
</dbReference>
<dbReference type="Gene3D" id="3.30.559.70">
    <property type="entry name" value="Choline/Carnitine o-acyltransferase, domain 2"/>
    <property type="match status" value="1"/>
</dbReference>
<name>A0A0N4U5M8_DRAME</name>
<dbReference type="GO" id="GO:0005739">
    <property type="term" value="C:mitochondrion"/>
    <property type="evidence" value="ECO:0007669"/>
    <property type="project" value="TreeGrafter"/>
</dbReference>
<dbReference type="PANTHER" id="PTHR22589:SF16">
    <property type="entry name" value="CARNITINE O-PALMITOYLTRANSFERASE 2, MITOCHONDRIAL"/>
    <property type="match status" value="1"/>
</dbReference>
<dbReference type="EMBL" id="UYYG01001156">
    <property type="protein sequence ID" value="VDN56549.1"/>
    <property type="molecule type" value="Genomic_DNA"/>
</dbReference>
<gene>
    <name evidence="6" type="ORF">DME_LOCUS6522</name>
</gene>
<comment type="similarity">
    <text evidence="1">Belongs to the carnitine/choline acetyltransferase family.</text>
</comment>
<dbReference type="FunFam" id="1.10.275.20:FF:000001">
    <property type="entry name" value="carnitine O-palmitoyltransferase 2, mitochondrial"/>
    <property type="match status" value="1"/>
</dbReference>
<dbReference type="InterPro" id="IPR023213">
    <property type="entry name" value="CAT-like_dom_sf"/>
</dbReference>
<evidence type="ECO:0000256" key="3">
    <source>
        <dbReference type="ARBA" id="ARBA00023315"/>
    </source>
</evidence>
<dbReference type="Gene3D" id="3.30.559.10">
    <property type="entry name" value="Chloramphenicol acetyltransferase-like domain"/>
    <property type="match status" value="1"/>
</dbReference>
<feature type="active site" description="Proton acceptor" evidence="4">
    <location>
        <position position="372"/>
    </location>
</feature>
<dbReference type="SUPFAM" id="SSF52777">
    <property type="entry name" value="CoA-dependent acyltransferases"/>
    <property type="match status" value="2"/>
</dbReference>
<dbReference type="OrthoDB" id="240216at2759"/>
<reference evidence="9" key="1">
    <citation type="submission" date="2017-02" db="UniProtKB">
        <authorList>
            <consortium name="WormBaseParasite"/>
        </authorList>
    </citation>
    <scope>IDENTIFICATION</scope>
</reference>